<keyword evidence="1" id="KW-0812">Transmembrane</keyword>
<dbReference type="HOGENOM" id="CLU_314424_0_0_6"/>
<dbReference type="STRING" id="395493.BegalDRAFT_2826"/>
<feature type="transmembrane region" description="Helical" evidence="1">
    <location>
        <begin position="54"/>
        <end position="78"/>
    </location>
</feature>
<feature type="transmembrane region" description="Helical" evidence="1">
    <location>
        <begin position="291"/>
        <end position="311"/>
    </location>
</feature>
<feature type="transmembrane region" description="Helical" evidence="1">
    <location>
        <begin position="204"/>
        <end position="222"/>
    </location>
</feature>
<evidence type="ECO:0000313" key="4">
    <source>
        <dbReference type="Proteomes" id="UP000005744"/>
    </source>
</evidence>
<reference evidence="3 4" key="1">
    <citation type="submission" date="2011-11" db="EMBL/GenBank/DDBJ databases">
        <title>Improved High-Quality Draft sequence of Beggiatoa alba B18lD.</title>
        <authorList>
            <consortium name="US DOE Joint Genome Institute"/>
            <person name="Lucas S."/>
            <person name="Han J."/>
            <person name="Lapidus A."/>
            <person name="Cheng J.-F."/>
            <person name="Goodwin L."/>
            <person name="Pitluck S."/>
            <person name="Peters L."/>
            <person name="Mikhailova N."/>
            <person name="Held B."/>
            <person name="Detter J.C."/>
            <person name="Han C."/>
            <person name="Tapia R."/>
            <person name="Land M."/>
            <person name="Hauser L."/>
            <person name="Kyrpides N."/>
            <person name="Ivanova N."/>
            <person name="Pagani I."/>
            <person name="Samuel K."/>
            <person name="Teske A."/>
            <person name="Mueller J."/>
            <person name="Woyke T."/>
        </authorList>
    </citation>
    <scope>NUCLEOTIDE SEQUENCE [LARGE SCALE GENOMIC DNA]</scope>
    <source>
        <strain evidence="3 4">B18LD</strain>
    </source>
</reference>
<gene>
    <name evidence="3" type="ORF">BegalDRAFT_2826</name>
</gene>
<feature type="transmembrane region" description="Helical" evidence="1">
    <location>
        <begin position="337"/>
        <end position="357"/>
    </location>
</feature>
<feature type="transmembrane region" description="Helical" evidence="1">
    <location>
        <begin position="229"/>
        <end position="248"/>
    </location>
</feature>
<dbReference type="AlphaFoldDB" id="I3CJ67"/>
<dbReference type="eggNOG" id="COG2814">
    <property type="taxonomic scope" value="Bacteria"/>
</dbReference>
<keyword evidence="1" id="KW-1133">Transmembrane helix</keyword>
<dbReference type="Proteomes" id="UP000005744">
    <property type="component" value="Unassembled WGS sequence"/>
</dbReference>
<organism evidence="3 4">
    <name type="scientific">Beggiatoa alba B18LD</name>
    <dbReference type="NCBI Taxonomy" id="395493"/>
    <lineage>
        <taxon>Bacteria</taxon>
        <taxon>Pseudomonadati</taxon>
        <taxon>Pseudomonadota</taxon>
        <taxon>Gammaproteobacteria</taxon>
        <taxon>Thiotrichales</taxon>
        <taxon>Thiotrichaceae</taxon>
        <taxon>Beggiatoa</taxon>
    </lineage>
</organism>
<sequence>MITFFWTSFKLLFSYLKWMFFQPSGWKQYEKEQREQVVKKNRFIPEQIAQFKHLIFASYIILPSLLLVIGGIIVFTLQGNQGSQEDINNLAFILSASLAFALGIGLSFWIIGLDTAVGTGLIVLFYMAGGFVFYNQAYNTTTLPILALASGIASSVLNTLSENNKTTFNISLFIYQLSTIFLGITISFCILILTALVLFNLSRVSFQSLFVLPVLISFLLLSKKEHRKFIIYITITLTLYAICHYDYLSPSQDGHIFEGIAKGSLNGFVIFTSFFCLPYLVIARFFQSIRIATSVGTIIGAFSIAFLYPLLTQLDTKPIDGINGAKLFVEFQNNNTLLLLFISVACVSIGLFINLWLPILLTPFLIMWNTLNYLLDVKASRTTSLSAKRLKRHFAFWYEHYYLNIGGFGLIEHFDLLHEHNKTQCNNEIEFNEALTLLEQKTASSTVWKGTIEIIKIRADARVLGEVTDITSIQTLSTKTKRLHNSIFFAHFQDWSKSVTDALSYTQSYDQIQGLDQVRQRIQTFLQTNQNKSVQEYLNPIAQKWLTLLQTEIEKLHNQAQQVREIYSPYIVGSPVPHNNPVFVGRTEFIQQIEQRFKDGNSIFLYGQYRIGKTSLLKALRAFMPNMIVLYVDLQGVIPVCNNMDDFWRGLAKQLKHSAKNTYDLVLLEYLPTHGNAYEYFSEWVEQIGERIGEKILVIAFDEFARLHQAIKNGEAQLTASIVDILRHWIQHYPKRRLIIAAQNLEEFRSYHSVANAFQFEYLSYLSDEASHQLIERPVKDFPLQYDADAVQMMLDVTHNQPALLQLLCRQIVELKNIGIRTSSQPRHIFYQVTTVDVQHAIATSLKKGAGIFTTFEVRAREQGVVILRFIAQQGSQRVITKAEIEGFCKNSGDILKRLEQLELLKKVGHGYRFEVEMMRLWFEKEQHFS</sequence>
<proteinExistence type="predicted"/>
<protein>
    <submittedName>
        <fullName evidence="3">Putative ATPase (AAA+ superfamily)</fullName>
    </submittedName>
</protein>
<dbReference type="PANTHER" id="PTHR34301">
    <property type="entry name" value="DNA-BINDING PROTEIN-RELATED"/>
    <property type="match status" value="1"/>
</dbReference>
<dbReference type="eggNOG" id="COG1672">
    <property type="taxonomic scope" value="Bacteria"/>
</dbReference>
<dbReference type="RefSeq" id="WP_002691020.1">
    <property type="nucleotide sequence ID" value="NZ_JH600070.1"/>
</dbReference>
<dbReference type="Pfam" id="PF20703">
    <property type="entry name" value="nSTAND1"/>
    <property type="match status" value="1"/>
</dbReference>
<dbReference type="EMBL" id="JH600070">
    <property type="protein sequence ID" value="EIJ43660.1"/>
    <property type="molecule type" value="Genomic_DNA"/>
</dbReference>
<keyword evidence="4" id="KW-1185">Reference proteome</keyword>
<dbReference type="OrthoDB" id="5619583at2"/>
<feature type="transmembrane region" description="Helical" evidence="1">
    <location>
        <begin position="90"/>
        <end position="111"/>
    </location>
</feature>
<feature type="transmembrane region" description="Helical" evidence="1">
    <location>
        <begin position="118"/>
        <end position="137"/>
    </location>
</feature>
<keyword evidence="1" id="KW-0472">Membrane</keyword>
<evidence type="ECO:0000259" key="2">
    <source>
        <dbReference type="Pfam" id="PF20703"/>
    </source>
</evidence>
<name>I3CJ67_9GAMM</name>
<dbReference type="PANTHER" id="PTHR34301:SF8">
    <property type="entry name" value="ATPASE DOMAIN-CONTAINING PROTEIN"/>
    <property type="match status" value="1"/>
</dbReference>
<evidence type="ECO:0000256" key="1">
    <source>
        <dbReference type="SAM" id="Phobius"/>
    </source>
</evidence>
<dbReference type="InterPro" id="IPR027417">
    <property type="entry name" value="P-loop_NTPase"/>
</dbReference>
<feature type="domain" description="Novel STAND NTPase 1" evidence="2">
    <location>
        <begin position="579"/>
        <end position="816"/>
    </location>
</feature>
<feature type="transmembrane region" description="Helical" evidence="1">
    <location>
        <begin position="268"/>
        <end position="286"/>
    </location>
</feature>
<feature type="transmembrane region" description="Helical" evidence="1">
    <location>
        <begin position="172"/>
        <end position="198"/>
    </location>
</feature>
<dbReference type="InterPro" id="IPR049052">
    <property type="entry name" value="nSTAND1"/>
</dbReference>
<accession>I3CJ67</accession>
<evidence type="ECO:0000313" key="3">
    <source>
        <dbReference type="EMBL" id="EIJ43660.1"/>
    </source>
</evidence>
<dbReference type="Gene3D" id="3.40.50.300">
    <property type="entry name" value="P-loop containing nucleotide triphosphate hydrolases"/>
    <property type="match status" value="1"/>
</dbReference>
<dbReference type="SUPFAM" id="SSF52540">
    <property type="entry name" value="P-loop containing nucleoside triphosphate hydrolases"/>
    <property type="match status" value="1"/>
</dbReference>